<accession>A0A2P4XQC2</accession>
<comment type="similarity">
    <text evidence="1">Belongs to the CAF1 family.</text>
</comment>
<dbReference type="InterPro" id="IPR051181">
    <property type="entry name" value="CAF1_poly(A)_ribonucleases"/>
</dbReference>
<dbReference type="GO" id="GO:0000175">
    <property type="term" value="F:3'-5'-RNA exonuclease activity"/>
    <property type="evidence" value="ECO:0007669"/>
    <property type="project" value="TreeGrafter"/>
</dbReference>
<dbReference type="PANTHER" id="PTHR15092">
    <property type="entry name" value="POLY A -SPECIFIC RIBONUCLEASE/TARGET OF EGR1, MEMBER 1"/>
    <property type="match status" value="1"/>
</dbReference>
<organism evidence="2 3">
    <name type="scientific">Phytophthora palmivora</name>
    <dbReference type="NCBI Taxonomy" id="4796"/>
    <lineage>
        <taxon>Eukaryota</taxon>
        <taxon>Sar</taxon>
        <taxon>Stramenopiles</taxon>
        <taxon>Oomycota</taxon>
        <taxon>Peronosporomycetes</taxon>
        <taxon>Peronosporales</taxon>
        <taxon>Peronosporaceae</taxon>
        <taxon>Phytophthora</taxon>
    </lineage>
</organism>
<dbReference type="AlphaFoldDB" id="A0A2P4XQC2"/>
<dbReference type="InterPro" id="IPR036397">
    <property type="entry name" value="RNaseH_sf"/>
</dbReference>
<keyword evidence="3" id="KW-1185">Reference proteome</keyword>
<reference evidence="2 3" key="1">
    <citation type="journal article" date="2017" name="Genome Biol. Evol.">
        <title>Phytophthora megakarya and P. palmivora, closely related causal agents of cacao black pod rot, underwent increases in genome sizes and gene numbers by different mechanisms.</title>
        <authorList>
            <person name="Ali S.S."/>
            <person name="Shao J."/>
            <person name="Lary D.J."/>
            <person name="Kronmiller B."/>
            <person name="Shen D."/>
            <person name="Strem M.D."/>
            <person name="Amoako-Attah I."/>
            <person name="Akrofi A.Y."/>
            <person name="Begoude B.A."/>
            <person name="Ten Hoopen G.M."/>
            <person name="Coulibaly K."/>
            <person name="Kebe B.I."/>
            <person name="Melnick R.L."/>
            <person name="Guiltinan M.J."/>
            <person name="Tyler B.M."/>
            <person name="Meinhardt L.W."/>
            <person name="Bailey B.A."/>
        </authorList>
    </citation>
    <scope>NUCLEOTIDE SEQUENCE [LARGE SCALE GENOMIC DNA]</scope>
    <source>
        <strain evidence="3">sbr112.9</strain>
    </source>
</reference>
<dbReference type="GO" id="GO:0003723">
    <property type="term" value="F:RNA binding"/>
    <property type="evidence" value="ECO:0007669"/>
    <property type="project" value="TreeGrafter"/>
</dbReference>
<dbReference type="EMBL" id="NCKW01008711">
    <property type="protein sequence ID" value="POM67742.1"/>
    <property type="molecule type" value="Genomic_DNA"/>
</dbReference>
<dbReference type="SUPFAM" id="SSF53098">
    <property type="entry name" value="Ribonuclease H-like"/>
    <property type="match status" value="1"/>
</dbReference>
<gene>
    <name evidence="2" type="ORF">PHPALM_16196</name>
</gene>
<dbReference type="PANTHER" id="PTHR15092:SF22">
    <property type="entry name" value="POLY(A)-SPECIFIC RIBONUCLEASE PNLDC1"/>
    <property type="match status" value="1"/>
</dbReference>
<dbReference type="InterPro" id="IPR006941">
    <property type="entry name" value="RNase_CAF1"/>
</dbReference>
<evidence type="ECO:0000256" key="1">
    <source>
        <dbReference type="ARBA" id="ARBA00008372"/>
    </source>
</evidence>
<proteinExistence type="inferred from homology"/>
<name>A0A2P4XQC2_9STRA</name>
<dbReference type="InterPro" id="IPR012337">
    <property type="entry name" value="RNaseH-like_sf"/>
</dbReference>
<feature type="non-terminal residue" evidence="2">
    <location>
        <position position="169"/>
    </location>
</feature>
<dbReference type="OrthoDB" id="414075at2759"/>
<sequence>MLRDVRVQELGRGELDVAALSRLQRVVSRSAFVAIDTEMGGVSCHDTPRPSVMDSIDERYAQYRESARQFPLVQFGLSIFHWDAEARIFRVETYQFPLFPVFHDKIHSNAGAGAPGNATACPDRRFLVQAKCLQYIRAHGFDLNLWIDQGIGHLSHYEQQQEPCKSALE</sequence>
<evidence type="ECO:0000313" key="2">
    <source>
        <dbReference type="EMBL" id="POM67742.1"/>
    </source>
</evidence>
<evidence type="ECO:0000313" key="3">
    <source>
        <dbReference type="Proteomes" id="UP000237271"/>
    </source>
</evidence>
<protein>
    <submittedName>
        <fullName evidence="2">Uncharacterized protein</fullName>
    </submittedName>
</protein>
<comment type="caution">
    <text evidence="2">The sequence shown here is derived from an EMBL/GenBank/DDBJ whole genome shotgun (WGS) entry which is preliminary data.</text>
</comment>
<dbReference type="Proteomes" id="UP000237271">
    <property type="component" value="Unassembled WGS sequence"/>
</dbReference>
<dbReference type="Gene3D" id="3.30.420.10">
    <property type="entry name" value="Ribonuclease H-like superfamily/Ribonuclease H"/>
    <property type="match status" value="1"/>
</dbReference>
<dbReference type="Pfam" id="PF04857">
    <property type="entry name" value="CAF1"/>
    <property type="match status" value="1"/>
</dbReference>